<sequence>MNELGIFLILEILSALIIYDLLKKGYGWIHKKPKRHYSRKKIKPVGLELNYAEPEVDDGMYKGRKFGFRPAVNKIQKVETEDDEEQDESWGKGL</sequence>
<dbReference type="AlphaFoldDB" id="A0A6M3KU94"/>
<organism evidence="1">
    <name type="scientific">viral metagenome</name>
    <dbReference type="NCBI Taxonomy" id="1070528"/>
    <lineage>
        <taxon>unclassified sequences</taxon>
        <taxon>metagenomes</taxon>
        <taxon>organismal metagenomes</taxon>
    </lineage>
</organism>
<proteinExistence type="predicted"/>
<dbReference type="EMBL" id="MT142557">
    <property type="protein sequence ID" value="QJA85141.1"/>
    <property type="molecule type" value="Genomic_DNA"/>
</dbReference>
<reference evidence="1" key="1">
    <citation type="submission" date="2020-03" db="EMBL/GenBank/DDBJ databases">
        <title>The deep terrestrial virosphere.</title>
        <authorList>
            <person name="Holmfeldt K."/>
            <person name="Nilsson E."/>
            <person name="Simone D."/>
            <person name="Lopez-Fernandez M."/>
            <person name="Wu X."/>
            <person name="de Brujin I."/>
            <person name="Lundin D."/>
            <person name="Andersson A."/>
            <person name="Bertilsson S."/>
            <person name="Dopson M."/>
        </authorList>
    </citation>
    <scope>NUCLEOTIDE SEQUENCE</scope>
    <source>
        <strain evidence="1">MM415B02269</strain>
    </source>
</reference>
<gene>
    <name evidence="1" type="ORF">MM415B02269_0001</name>
</gene>
<evidence type="ECO:0000313" key="1">
    <source>
        <dbReference type="EMBL" id="QJA85141.1"/>
    </source>
</evidence>
<protein>
    <submittedName>
        <fullName evidence="1">Uncharacterized protein</fullName>
    </submittedName>
</protein>
<name>A0A6M3KU94_9ZZZZ</name>
<accession>A0A6M3KU94</accession>